<dbReference type="EMBL" id="JQ071498">
    <property type="protein sequence ID" value="AFR74971.1"/>
    <property type="molecule type" value="Genomic_DNA"/>
</dbReference>
<gene>
    <name evidence="3" type="ORF">pO3Cd1.9</name>
</gene>
<accession>J9UX04</accession>
<dbReference type="Gene3D" id="1.20.1260.10">
    <property type="match status" value="1"/>
</dbReference>
<feature type="transmembrane region" description="Helical" evidence="1">
    <location>
        <begin position="33"/>
        <end position="52"/>
    </location>
</feature>
<evidence type="ECO:0000256" key="1">
    <source>
        <dbReference type="SAM" id="Phobius"/>
    </source>
</evidence>
<dbReference type="InterPro" id="IPR012347">
    <property type="entry name" value="Ferritin-like"/>
</dbReference>
<reference evidence="3" key="1">
    <citation type="submission" date="2011-11" db="EMBL/GenBank/DDBJ databases">
        <title>Metagenomic clone conferring cadmium resistance on Escherichia coli and its analysis.</title>
        <authorList>
            <person name="Deja-Sikora E."/>
            <person name="Golebiewski M."/>
            <person name="Tretyn A."/>
        </authorList>
    </citation>
    <scope>NUCLEOTIDE SEQUENCE</scope>
</reference>
<keyword evidence="1" id="KW-0812">Transmembrane</keyword>
<keyword evidence="1" id="KW-0472">Membrane</keyword>
<dbReference type="AlphaFoldDB" id="J9UX04"/>
<feature type="transmembrane region" description="Helical" evidence="1">
    <location>
        <begin position="64"/>
        <end position="82"/>
    </location>
</feature>
<organism evidence="3">
    <name type="scientific">uncultured Lysobacteraceae bacterium</name>
    <dbReference type="NCBI Taxonomy" id="211441"/>
    <lineage>
        <taxon>Bacteria</taxon>
        <taxon>Pseudomonadati</taxon>
        <taxon>Pseudomonadota</taxon>
        <taxon>Gammaproteobacteria</taxon>
        <taxon>Lysobacterales</taxon>
        <taxon>Lysobacteraceae</taxon>
        <taxon>environmental samples</taxon>
    </lineage>
</organism>
<sequence length="174" mass="19448">MEMSTEKNTSTGMKTDKDMNMDMDMKKSHYGRLLAMIGLSFLAMFVLMYAMVDKLANAVPNFNQFYMAGLMAAPMLILELLLMRAMYKDRKTNALLIGVGAVALIGFWMLIRLQGGIGDRQFLKSMITHHAGAILMCKRATIRDPEVKALCGDIISGQEGQIDQMKAKLKQLDD</sequence>
<name>J9UX04_9GAMM</name>
<keyword evidence="1" id="KW-1133">Transmembrane helix</keyword>
<evidence type="ECO:0000313" key="3">
    <source>
        <dbReference type="EMBL" id="AFR74971.1"/>
    </source>
</evidence>
<dbReference type="InterPro" id="IPR005183">
    <property type="entry name" value="DUF305_CopM-like"/>
</dbReference>
<feature type="domain" description="DUF305" evidence="2">
    <location>
        <begin position="113"/>
        <end position="167"/>
    </location>
</feature>
<feature type="transmembrane region" description="Helical" evidence="1">
    <location>
        <begin position="94"/>
        <end position="111"/>
    </location>
</feature>
<evidence type="ECO:0000259" key="2">
    <source>
        <dbReference type="Pfam" id="PF03713"/>
    </source>
</evidence>
<proteinExistence type="predicted"/>
<dbReference type="Pfam" id="PF03713">
    <property type="entry name" value="DUF305"/>
    <property type="match status" value="1"/>
</dbReference>
<protein>
    <submittedName>
        <fullName evidence="3">PO3Cd1.9</fullName>
    </submittedName>
</protein>